<dbReference type="PANTHER" id="PTHR16557">
    <property type="entry name" value="ALKYLATED DNA REPAIR PROTEIN ALKB-RELATED"/>
    <property type="match status" value="1"/>
</dbReference>
<keyword evidence="1 5" id="KW-0479">Metal-binding</keyword>
<evidence type="ECO:0000259" key="6">
    <source>
        <dbReference type="PROSITE" id="PS51471"/>
    </source>
</evidence>
<dbReference type="GO" id="GO:0035516">
    <property type="term" value="F:broad specificity oxidative DNA demethylase activity"/>
    <property type="evidence" value="ECO:0007669"/>
    <property type="project" value="TreeGrafter"/>
</dbReference>
<feature type="domain" description="Fe2OG dioxygenase" evidence="6">
    <location>
        <begin position="121"/>
        <end position="224"/>
    </location>
</feature>
<organism evidence="7 8">
    <name type="scientific">Corynebacterium meridianum</name>
    <dbReference type="NCBI Taxonomy" id="2765363"/>
    <lineage>
        <taxon>Bacteria</taxon>
        <taxon>Bacillati</taxon>
        <taxon>Actinomycetota</taxon>
        <taxon>Actinomycetes</taxon>
        <taxon>Mycobacteriales</taxon>
        <taxon>Corynebacteriaceae</taxon>
        <taxon>Corynebacterium</taxon>
    </lineage>
</organism>
<dbReference type="PANTHER" id="PTHR16557:SF2">
    <property type="entry name" value="NUCLEIC ACID DIOXYGENASE ALKBH1"/>
    <property type="match status" value="1"/>
</dbReference>
<dbReference type="Gene3D" id="2.60.120.590">
    <property type="entry name" value="Alpha-ketoglutarate-dependent dioxygenase AlkB-like"/>
    <property type="match status" value="1"/>
</dbReference>
<dbReference type="GO" id="GO:0035515">
    <property type="term" value="F:oxidative RNA demethylase activity"/>
    <property type="evidence" value="ECO:0007669"/>
    <property type="project" value="TreeGrafter"/>
</dbReference>
<dbReference type="Proteomes" id="UP000645966">
    <property type="component" value="Unassembled WGS sequence"/>
</dbReference>
<dbReference type="InterPro" id="IPR037151">
    <property type="entry name" value="AlkB-like_sf"/>
</dbReference>
<dbReference type="InterPro" id="IPR027450">
    <property type="entry name" value="AlkB-like"/>
</dbReference>
<evidence type="ECO:0000256" key="1">
    <source>
        <dbReference type="ARBA" id="ARBA00022723"/>
    </source>
</evidence>
<keyword evidence="2 7" id="KW-0223">Dioxygenase</keyword>
<dbReference type="PROSITE" id="PS51471">
    <property type="entry name" value="FE2OG_OXY"/>
    <property type="match status" value="1"/>
</dbReference>
<comment type="caution">
    <text evidence="7">The sequence shown here is derived from an EMBL/GenBank/DDBJ whole genome shotgun (WGS) entry which is preliminary data.</text>
</comment>
<dbReference type="SUPFAM" id="SSF51197">
    <property type="entry name" value="Clavaminate synthase-like"/>
    <property type="match status" value="1"/>
</dbReference>
<sequence>MAQLFEPGALPREPARIIPGVVHLPAWLAPETQSRLVIGARAHARGPAAMRRPVLRSGQMSVWMTTLGLWFHTDPYRYSSRTPDGTPVPPVPGFLSDLARGALADAARHAPELGPWVENYRADTALINYYPPGSRMGMHRDDTELSDAPVVSFSIGDSAIFRIATVAGQTRPWRDVPLESGDVLVFGGPARLAFHGVPRLIADTTPDGCGLTEGRINITVRQVTA</sequence>
<dbReference type="InterPro" id="IPR004574">
    <property type="entry name" value="Alkb"/>
</dbReference>
<dbReference type="AlphaFoldDB" id="A0A934M572"/>
<dbReference type="GO" id="GO:0035513">
    <property type="term" value="P:oxidative RNA demethylation"/>
    <property type="evidence" value="ECO:0007669"/>
    <property type="project" value="TreeGrafter"/>
</dbReference>
<dbReference type="EMBL" id="JAEIOS010000013">
    <property type="protein sequence ID" value="MBI8989811.1"/>
    <property type="molecule type" value="Genomic_DNA"/>
</dbReference>
<keyword evidence="3" id="KW-0560">Oxidoreductase</keyword>
<accession>A0A934M572</accession>
<feature type="binding site" evidence="5">
    <location>
        <position position="141"/>
    </location>
    <ligand>
        <name>Fe cation</name>
        <dbReference type="ChEBI" id="CHEBI:24875"/>
        <note>catalytic</note>
    </ligand>
</feature>
<dbReference type="GO" id="GO:0005737">
    <property type="term" value="C:cytoplasm"/>
    <property type="evidence" value="ECO:0007669"/>
    <property type="project" value="TreeGrafter"/>
</dbReference>
<dbReference type="InterPro" id="IPR005123">
    <property type="entry name" value="Oxoglu/Fe-dep_dioxygenase_dom"/>
</dbReference>
<dbReference type="RefSeq" id="WP_198738841.1">
    <property type="nucleotide sequence ID" value="NZ_JAEIOS010000013.1"/>
</dbReference>
<evidence type="ECO:0000313" key="7">
    <source>
        <dbReference type="EMBL" id="MBI8989811.1"/>
    </source>
</evidence>
<evidence type="ECO:0000256" key="5">
    <source>
        <dbReference type="PIRSR" id="PIRSR604574-2"/>
    </source>
</evidence>
<evidence type="ECO:0000256" key="4">
    <source>
        <dbReference type="ARBA" id="ARBA00023004"/>
    </source>
</evidence>
<feature type="binding site" evidence="5">
    <location>
        <position position="139"/>
    </location>
    <ligand>
        <name>Fe cation</name>
        <dbReference type="ChEBI" id="CHEBI:24875"/>
        <note>catalytic</note>
    </ligand>
</feature>
<dbReference type="GO" id="GO:0008198">
    <property type="term" value="F:ferrous iron binding"/>
    <property type="evidence" value="ECO:0007669"/>
    <property type="project" value="TreeGrafter"/>
</dbReference>
<evidence type="ECO:0000313" key="8">
    <source>
        <dbReference type="Proteomes" id="UP000645966"/>
    </source>
</evidence>
<comment type="cofactor">
    <cofactor evidence="5">
        <name>Fe(2+)</name>
        <dbReference type="ChEBI" id="CHEBI:29033"/>
    </cofactor>
    <text evidence="5">Binds 1 Fe(2+) ion per subunit.</text>
</comment>
<feature type="binding site" evidence="5">
    <location>
        <position position="195"/>
    </location>
    <ligand>
        <name>Fe cation</name>
        <dbReference type="ChEBI" id="CHEBI:24875"/>
        <note>catalytic</note>
    </ligand>
</feature>
<evidence type="ECO:0000256" key="2">
    <source>
        <dbReference type="ARBA" id="ARBA00022964"/>
    </source>
</evidence>
<gene>
    <name evidence="7" type="ORF">JDV75_08565</name>
</gene>
<name>A0A934M572_9CORY</name>
<evidence type="ECO:0000256" key="3">
    <source>
        <dbReference type="ARBA" id="ARBA00023002"/>
    </source>
</evidence>
<keyword evidence="4 5" id="KW-0408">Iron</keyword>
<proteinExistence type="predicted"/>
<protein>
    <submittedName>
        <fullName evidence="7">Alpha-ketoglutarate-dependent dioxygenase AlkB</fullName>
    </submittedName>
</protein>
<dbReference type="Pfam" id="PF13532">
    <property type="entry name" value="2OG-FeII_Oxy_2"/>
    <property type="match status" value="1"/>
</dbReference>
<keyword evidence="8" id="KW-1185">Reference proteome</keyword>
<reference evidence="7" key="1">
    <citation type="submission" date="2020-12" db="EMBL/GenBank/DDBJ databases">
        <title>Genome public.</title>
        <authorList>
            <person name="Sun Q."/>
        </authorList>
    </citation>
    <scope>NUCLEOTIDE SEQUENCE</scope>
    <source>
        <strain evidence="7">CCM 8863</strain>
    </source>
</reference>